<name>A0A2A5T0L1_9GAMM</name>
<dbReference type="EMBL" id="NBYY01000031">
    <property type="protein sequence ID" value="PCS21681.1"/>
    <property type="molecule type" value="Genomic_DNA"/>
</dbReference>
<evidence type="ECO:0000313" key="2">
    <source>
        <dbReference type="Proteomes" id="UP000219020"/>
    </source>
</evidence>
<dbReference type="Proteomes" id="UP000219020">
    <property type="component" value="Unassembled WGS sequence"/>
</dbReference>
<proteinExistence type="predicted"/>
<evidence type="ECO:0000313" key="1">
    <source>
        <dbReference type="EMBL" id="PCS21681.1"/>
    </source>
</evidence>
<organism evidence="1 2">
    <name type="scientific">Candidatus Enterovibrio escicola</name>
    <dbReference type="NCBI Taxonomy" id="1927127"/>
    <lineage>
        <taxon>Bacteria</taxon>
        <taxon>Pseudomonadati</taxon>
        <taxon>Pseudomonadota</taxon>
        <taxon>Gammaproteobacteria</taxon>
        <taxon>Vibrionales</taxon>
        <taxon>Vibrionaceae</taxon>
        <taxon>Enterovibrio</taxon>
    </lineage>
</organism>
<accession>A0A2A5T0L1</accession>
<gene>
    <name evidence="1" type="ORF">BTN49_2693</name>
</gene>
<dbReference type="AlphaFoldDB" id="A0A2A5T0L1"/>
<reference evidence="2" key="1">
    <citation type="submission" date="2017-04" db="EMBL/GenBank/DDBJ databases">
        <title>Genome evolution of the luminous symbionts of deep sea anglerfish.</title>
        <authorList>
            <person name="Hendry T.A."/>
        </authorList>
    </citation>
    <scope>NUCLEOTIDE SEQUENCE [LARGE SCALE GENOMIC DNA]</scope>
</reference>
<protein>
    <submittedName>
        <fullName evidence="1">Mobile element protein</fullName>
    </submittedName>
</protein>
<comment type="caution">
    <text evidence="1">The sequence shown here is derived from an EMBL/GenBank/DDBJ whole genome shotgun (WGS) entry which is preliminary data.</text>
</comment>
<sequence>MAYRQQEAQKAFGQLGIRYNATYPKAAECLTKEKVETRAFHDFPAEHWTHI</sequence>
<keyword evidence="2" id="KW-1185">Reference proteome</keyword>